<keyword evidence="1" id="KW-0472">Membrane</keyword>
<comment type="similarity">
    <text evidence="1">Belongs to the TonB-dependent receptor family.</text>
</comment>
<dbReference type="Proteomes" id="UP001157915">
    <property type="component" value="Unassembled WGS sequence"/>
</dbReference>
<dbReference type="InterPro" id="IPR012910">
    <property type="entry name" value="Plug_dom"/>
</dbReference>
<keyword evidence="1" id="KW-1134">Transmembrane beta strand</keyword>
<dbReference type="Gene3D" id="2.170.130.10">
    <property type="entry name" value="TonB-dependent receptor, plug domain"/>
    <property type="match status" value="1"/>
</dbReference>
<feature type="domain" description="TonB-dependent receptor plug" evidence="2">
    <location>
        <begin position="724"/>
        <end position="811"/>
    </location>
</feature>
<dbReference type="Gene3D" id="2.60.40.1930">
    <property type="match status" value="1"/>
</dbReference>
<comment type="subcellular location">
    <subcellularLocation>
        <location evidence="1">Cell outer membrane</location>
        <topology evidence="1">Multi-pass membrane protein</topology>
    </subcellularLocation>
</comment>
<dbReference type="Pfam" id="PF07715">
    <property type="entry name" value="Plug"/>
    <property type="match status" value="1"/>
</dbReference>
<dbReference type="SUPFAM" id="SSF56935">
    <property type="entry name" value="Porins"/>
    <property type="match status" value="1"/>
</dbReference>
<dbReference type="PROSITE" id="PS52016">
    <property type="entry name" value="TONB_DEPENDENT_REC_3"/>
    <property type="match status" value="1"/>
</dbReference>
<keyword evidence="1" id="KW-0812">Transmembrane</keyword>
<evidence type="ECO:0000313" key="3">
    <source>
        <dbReference type="EMBL" id="SMP13256.1"/>
    </source>
</evidence>
<protein>
    <submittedName>
        <fullName evidence="3">TonB-dependent outer membrane receptor, SusC/RagA subfamily, signature region</fullName>
    </submittedName>
</protein>
<comment type="caution">
    <text evidence="3">The sequence shown here is derived from an EMBL/GenBank/DDBJ whole genome shotgun (WGS) entry which is preliminary data.</text>
</comment>
<keyword evidence="3" id="KW-0675">Receptor</keyword>
<name>A0ABY1NLY2_9BACT</name>
<evidence type="ECO:0000259" key="2">
    <source>
        <dbReference type="Pfam" id="PF07715"/>
    </source>
</evidence>
<evidence type="ECO:0000313" key="4">
    <source>
        <dbReference type="Proteomes" id="UP001157915"/>
    </source>
</evidence>
<keyword evidence="1" id="KW-0998">Cell outer membrane</keyword>
<keyword evidence="4" id="KW-1185">Reference proteome</keyword>
<dbReference type="InterPro" id="IPR039426">
    <property type="entry name" value="TonB-dep_rcpt-like"/>
</dbReference>
<proteinExistence type="inferred from homology"/>
<gene>
    <name evidence="3" type="ORF">SAMN06265367_102202</name>
</gene>
<dbReference type="InterPro" id="IPR037066">
    <property type="entry name" value="Plug_dom_sf"/>
</dbReference>
<dbReference type="EMBL" id="FXUA01000002">
    <property type="protein sequence ID" value="SMP13256.1"/>
    <property type="molecule type" value="Genomic_DNA"/>
</dbReference>
<keyword evidence="1" id="KW-0813">Transport</keyword>
<reference evidence="3 4" key="1">
    <citation type="submission" date="2017-05" db="EMBL/GenBank/DDBJ databases">
        <authorList>
            <person name="Varghese N."/>
            <person name="Submissions S."/>
        </authorList>
    </citation>
    <scope>NUCLEOTIDE SEQUENCE [LARGE SCALE GENOMIC DNA]</scope>
    <source>
        <strain evidence="3 4">DSM 15360</strain>
    </source>
</reference>
<sequence>MLIKRPLVLLRLSFKHANSFYMKVHIVVLTLLLSFSFLKPVVAQDEIIPKIQTFFDTYQKEFPIEKAYLHLDKSTYTLGEDLWFSAYLTAGSAQVPSPLSSTLYVDLFDGEGLLLEQKVLRLEKGRGSGDFVLPAFGKAGIYQIKAYTAWMRNFGEEYFSTSVVNVIDGAGGSFLPKITYGSITTSNGKVTYKANLAAVDSKGNPLSSKAIDVKVLAEGEEVYSQEVILNADGEVNFTFSIPEKANLSQHLELTYLENENYSVTQKIRLPYSLTLADIQFLPEGGHAVVDMKSNFAFRALYPDGLPAAINGNILGSETSFESNFAGLGKFEFTPTGNSHQAKIFEKTTGQEVLVNLPEIDASGLVMQVINNPAVAYLTVFIQGEHNPKELLLVSQTRGIINYMIKGVLSNGTWGVRIPKENLISGINEITVLSADGTPLLQRLLFFQQDDLIDIELSKSGNIAKREKINLGLNASFPGGASTGSFSVAVLDADQVDPSKDMGSNILSSLLLTSDLHGNIYQAGRYFDDSPENQQSLDLVMLTHGWRRFSWEDVMSSTFPKIDNFIEQGLNVEGQVSDAEDTKKGLAGGKITALVGEGIEIITSEFGPNGRFIFKDLNYLDSATITITADDNRLKNFVDIDLELPEPVFFTIAGKYSDKPLWSEELAATYESRFRMNQMINGQDEIVDIEGVTVESTTLQKEEDEIQKIYGSGDVTLLPEKIPGAVAFTNVFQLIQGRVAGVQVFVSGLDVNVLIRGVGSITSGTQPLYLLDNMPVDAGTLMQVNPSMVKSVDVFKDPAKAAIFGAQGANGVIAVYTKTGGEIFTNEKGSLVTRFGGYAVPREFYLPKYDTKTVENAMTDERSTVYWNPLVTLDEKGETNLEFFNTDLAKRLVIVIEGMDESGRLGRLVRVLE</sequence>
<organism evidence="3 4">
    <name type="scientific">Algoriphagus winogradskyi</name>
    <dbReference type="NCBI Taxonomy" id="237017"/>
    <lineage>
        <taxon>Bacteria</taxon>
        <taxon>Pseudomonadati</taxon>
        <taxon>Bacteroidota</taxon>
        <taxon>Cytophagia</taxon>
        <taxon>Cytophagales</taxon>
        <taxon>Cyclobacteriaceae</taxon>
        <taxon>Algoriphagus</taxon>
    </lineage>
</organism>
<accession>A0ABY1NLY2</accession>
<evidence type="ECO:0000256" key="1">
    <source>
        <dbReference type="PROSITE-ProRule" id="PRU01360"/>
    </source>
</evidence>